<sequence>MDNNQVSPQTCVLKMQLKCETCQRRVKKVLKKIHGVHTISIDANEGTVAVSSTVEPHLFIAKLAKAGKKAELLWDPIQTPRRNQNPHVEQLLKKPQNENAPSPQSQPAAPAGGSPRAITFDHAQLQELAKIKGLKHIGLRRSENIKLTFKDHNNDMSHANNNDHAMKINLNGQREVELHNEEQQGYSGHANSCNSLITKSGNGHVAKNNVTQRCCHGAGASGFGNGFVEKPMEPMLHYGPPTVPNYVHPFTTPPSYYAHHHRGIQPRNAPYGDVNCNDDGECAVM</sequence>
<keyword evidence="1" id="KW-0488">Methylation</keyword>
<evidence type="ECO:0000256" key="4">
    <source>
        <dbReference type="ARBA" id="ARBA00023289"/>
    </source>
</evidence>
<dbReference type="PANTHER" id="PTHR45868:SF93">
    <property type="entry name" value="OS12G0144600 PROTEIN"/>
    <property type="match status" value="1"/>
</dbReference>
<keyword evidence="4" id="KW-0636">Prenylation</keyword>
<dbReference type="InterPro" id="IPR036163">
    <property type="entry name" value="HMA_dom_sf"/>
</dbReference>
<feature type="region of interest" description="Disordered" evidence="6">
    <location>
        <begin position="95"/>
        <end position="116"/>
    </location>
</feature>
<dbReference type="CDD" id="cd00371">
    <property type="entry name" value="HMA"/>
    <property type="match status" value="1"/>
</dbReference>
<name>A0AAP0MBV8_9ROSI</name>
<protein>
    <recommendedName>
        <fullName evidence="7">HMA domain-containing protein</fullName>
    </recommendedName>
</protein>
<dbReference type="EMBL" id="JBCGBO010000005">
    <property type="protein sequence ID" value="KAK9201689.1"/>
    <property type="molecule type" value="Genomic_DNA"/>
</dbReference>
<comment type="caution">
    <text evidence="8">The sequence shown here is derived from an EMBL/GenBank/DDBJ whole genome shotgun (WGS) entry which is preliminary data.</text>
</comment>
<feature type="domain" description="HMA" evidence="7">
    <location>
        <begin position="8"/>
        <end position="71"/>
    </location>
</feature>
<evidence type="ECO:0000313" key="8">
    <source>
        <dbReference type="EMBL" id="KAK9201689.1"/>
    </source>
</evidence>
<organism evidence="8 9">
    <name type="scientific">Citrus x changshan-huyou</name>
    <dbReference type="NCBI Taxonomy" id="2935761"/>
    <lineage>
        <taxon>Eukaryota</taxon>
        <taxon>Viridiplantae</taxon>
        <taxon>Streptophyta</taxon>
        <taxon>Embryophyta</taxon>
        <taxon>Tracheophyta</taxon>
        <taxon>Spermatophyta</taxon>
        <taxon>Magnoliopsida</taxon>
        <taxon>eudicotyledons</taxon>
        <taxon>Gunneridae</taxon>
        <taxon>Pentapetalae</taxon>
        <taxon>rosids</taxon>
        <taxon>malvids</taxon>
        <taxon>Sapindales</taxon>
        <taxon>Rutaceae</taxon>
        <taxon>Aurantioideae</taxon>
        <taxon>Citrus</taxon>
    </lineage>
</organism>
<evidence type="ECO:0000259" key="7">
    <source>
        <dbReference type="PROSITE" id="PS50846"/>
    </source>
</evidence>
<evidence type="ECO:0000256" key="6">
    <source>
        <dbReference type="SAM" id="MobiDB-lite"/>
    </source>
</evidence>
<dbReference type="Pfam" id="PF00403">
    <property type="entry name" value="HMA"/>
    <property type="match status" value="1"/>
</dbReference>
<evidence type="ECO:0000256" key="5">
    <source>
        <dbReference type="ARBA" id="ARBA00024045"/>
    </source>
</evidence>
<accession>A0AAP0MBV8</accession>
<evidence type="ECO:0000256" key="1">
    <source>
        <dbReference type="ARBA" id="ARBA00022481"/>
    </source>
</evidence>
<keyword evidence="2" id="KW-0479">Metal-binding</keyword>
<dbReference type="PROSITE" id="PS50846">
    <property type="entry name" value="HMA_2"/>
    <property type="match status" value="1"/>
</dbReference>
<dbReference type="PANTHER" id="PTHR45868">
    <property type="entry name" value="HEAVY METAL-ASSOCIATED ISOPRENYLATED PLANT PROTEIN 33-RELATED"/>
    <property type="match status" value="1"/>
</dbReference>
<dbReference type="Proteomes" id="UP001428341">
    <property type="component" value="Unassembled WGS sequence"/>
</dbReference>
<comment type="similarity">
    <text evidence="5">Belongs to the HIPP family.</text>
</comment>
<keyword evidence="9" id="KW-1185">Reference proteome</keyword>
<evidence type="ECO:0000313" key="9">
    <source>
        <dbReference type="Proteomes" id="UP001428341"/>
    </source>
</evidence>
<keyword evidence="3" id="KW-0449">Lipoprotein</keyword>
<reference evidence="8 9" key="1">
    <citation type="submission" date="2024-05" db="EMBL/GenBank/DDBJ databases">
        <title>Haplotype-resolved chromosome-level genome assembly of Huyou (Citrus changshanensis).</title>
        <authorList>
            <person name="Miao C."/>
            <person name="Chen W."/>
            <person name="Wu Y."/>
            <person name="Wang L."/>
            <person name="Zhao S."/>
            <person name="Grierson D."/>
            <person name="Xu C."/>
            <person name="Chen K."/>
        </authorList>
    </citation>
    <scope>NUCLEOTIDE SEQUENCE [LARGE SCALE GENOMIC DNA]</scope>
    <source>
        <strain evidence="8">01-14</strain>
        <tissue evidence="8">Leaf</tissue>
    </source>
</reference>
<evidence type="ECO:0000256" key="2">
    <source>
        <dbReference type="ARBA" id="ARBA00022723"/>
    </source>
</evidence>
<dbReference type="Gene3D" id="3.30.70.100">
    <property type="match status" value="1"/>
</dbReference>
<dbReference type="SUPFAM" id="SSF55008">
    <property type="entry name" value="HMA, heavy metal-associated domain"/>
    <property type="match status" value="1"/>
</dbReference>
<proteinExistence type="inferred from homology"/>
<evidence type="ECO:0000256" key="3">
    <source>
        <dbReference type="ARBA" id="ARBA00023288"/>
    </source>
</evidence>
<feature type="compositionally biased region" description="Low complexity" evidence="6">
    <location>
        <begin position="100"/>
        <end position="115"/>
    </location>
</feature>
<dbReference type="AlphaFoldDB" id="A0AAP0MBV8"/>
<dbReference type="GO" id="GO:0046872">
    <property type="term" value="F:metal ion binding"/>
    <property type="evidence" value="ECO:0007669"/>
    <property type="project" value="UniProtKB-KW"/>
</dbReference>
<dbReference type="InterPro" id="IPR006121">
    <property type="entry name" value="HMA_dom"/>
</dbReference>
<gene>
    <name evidence="8" type="ORF">WN944_016895</name>
</gene>